<gene>
    <name evidence="11" type="primary">nadD</name>
    <name evidence="15" type="ORF">SAMN05421720_1089</name>
</gene>
<dbReference type="UniPathway" id="UPA00253">
    <property type="reaction ID" value="UER00332"/>
</dbReference>
<comment type="catalytic activity">
    <reaction evidence="10 11">
        <text>nicotinate beta-D-ribonucleotide + ATP + H(+) = deamido-NAD(+) + diphosphate</text>
        <dbReference type="Rhea" id="RHEA:22860"/>
        <dbReference type="ChEBI" id="CHEBI:15378"/>
        <dbReference type="ChEBI" id="CHEBI:30616"/>
        <dbReference type="ChEBI" id="CHEBI:33019"/>
        <dbReference type="ChEBI" id="CHEBI:57502"/>
        <dbReference type="ChEBI" id="CHEBI:58437"/>
        <dbReference type="EC" id="2.7.7.18"/>
    </reaction>
</comment>
<dbReference type="AlphaFoldDB" id="A0A1G7DSP3"/>
<keyword evidence="4 11" id="KW-0662">Pyridine nucleotide biosynthesis</keyword>
<dbReference type="Proteomes" id="UP000199412">
    <property type="component" value="Unassembled WGS sequence"/>
</dbReference>
<dbReference type="InterPro" id="IPR006842">
    <property type="entry name" value="Transposase_31"/>
</dbReference>
<accession>A0A1G7DSP3</accession>
<keyword evidence="9 11" id="KW-0520">NAD</keyword>
<dbReference type="EMBL" id="FNAP01000008">
    <property type="protein sequence ID" value="SDE54523.1"/>
    <property type="molecule type" value="Genomic_DNA"/>
</dbReference>
<keyword evidence="6 11" id="KW-0548">Nucleotidyltransferase</keyword>
<feature type="region of interest" description="Disordered" evidence="12">
    <location>
        <begin position="201"/>
        <end position="234"/>
    </location>
</feature>
<feature type="compositionally biased region" description="Gly residues" evidence="12">
    <location>
        <begin position="216"/>
        <end position="226"/>
    </location>
</feature>
<dbReference type="InterPro" id="IPR005248">
    <property type="entry name" value="NadD/NMNAT"/>
</dbReference>
<keyword evidence="16" id="KW-1185">Reference proteome</keyword>
<evidence type="ECO:0000313" key="15">
    <source>
        <dbReference type="EMBL" id="SDE54523.1"/>
    </source>
</evidence>
<reference evidence="15 16" key="1">
    <citation type="submission" date="2016-10" db="EMBL/GenBank/DDBJ databases">
        <authorList>
            <person name="de Groot N.N."/>
        </authorList>
    </citation>
    <scope>NUCLEOTIDE SEQUENCE [LARGE SCALE GENOMIC DNA]</scope>
    <source>
        <strain evidence="15 16">ATCC 700224</strain>
    </source>
</reference>
<evidence type="ECO:0000256" key="3">
    <source>
        <dbReference type="ARBA" id="ARBA00009014"/>
    </source>
</evidence>
<dbReference type="Gene3D" id="3.40.50.620">
    <property type="entry name" value="HUPs"/>
    <property type="match status" value="1"/>
</dbReference>
<evidence type="ECO:0000259" key="13">
    <source>
        <dbReference type="Pfam" id="PF01467"/>
    </source>
</evidence>
<dbReference type="OrthoDB" id="5295945at2"/>
<evidence type="ECO:0000259" key="14">
    <source>
        <dbReference type="Pfam" id="PF04754"/>
    </source>
</evidence>
<dbReference type="PANTHER" id="PTHR39321:SF3">
    <property type="entry name" value="PHOSPHOPANTETHEINE ADENYLYLTRANSFERASE"/>
    <property type="match status" value="1"/>
</dbReference>
<comment type="pathway">
    <text evidence="2 11">Cofactor biosynthesis; NAD(+) biosynthesis; deamido-NAD(+) from nicotinate D-ribonucleotide: step 1/1.</text>
</comment>
<name>A0A1G7DSP3_9PROT</name>
<comment type="similarity">
    <text evidence="3 11">Belongs to the NadD family.</text>
</comment>
<evidence type="ECO:0000256" key="5">
    <source>
        <dbReference type="ARBA" id="ARBA00022679"/>
    </source>
</evidence>
<dbReference type="HAMAP" id="MF_00244">
    <property type="entry name" value="NaMN_adenylyltr"/>
    <property type="match status" value="1"/>
</dbReference>
<evidence type="ECO:0000256" key="7">
    <source>
        <dbReference type="ARBA" id="ARBA00022741"/>
    </source>
</evidence>
<evidence type="ECO:0000313" key="16">
    <source>
        <dbReference type="Proteomes" id="UP000199412"/>
    </source>
</evidence>
<dbReference type="CDD" id="cd02165">
    <property type="entry name" value="NMNAT"/>
    <property type="match status" value="1"/>
</dbReference>
<dbReference type="Pfam" id="PF01467">
    <property type="entry name" value="CTP_transf_like"/>
    <property type="match status" value="1"/>
</dbReference>
<comment type="function">
    <text evidence="1 11">Catalyzes the reversible adenylation of nicotinate mononucleotide (NaMN) to nicotinic acid adenine dinucleotide (NaAD).</text>
</comment>
<feature type="domain" description="Cytidyltransferase-like" evidence="13">
    <location>
        <begin position="283"/>
        <end position="462"/>
    </location>
</feature>
<dbReference type="InterPro" id="IPR014729">
    <property type="entry name" value="Rossmann-like_a/b/a_fold"/>
</dbReference>
<dbReference type="RefSeq" id="WP_092786321.1">
    <property type="nucleotide sequence ID" value="NZ_FNAP01000008.1"/>
</dbReference>
<dbReference type="NCBIfam" id="NF000843">
    <property type="entry name" value="PRK00071.2-2"/>
    <property type="match status" value="1"/>
</dbReference>
<dbReference type="GO" id="GO:0009435">
    <property type="term" value="P:NAD+ biosynthetic process"/>
    <property type="evidence" value="ECO:0007669"/>
    <property type="project" value="UniProtKB-UniRule"/>
</dbReference>
<keyword evidence="8 11" id="KW-0067">ATP-binding</keyword>
<keyword evidence="5 11" id="KW-0808">Transferase</keyword>
<evidence type="ECO:0000256" key="2">
    <source>
        <dbReference type="ARBA" id="ARBA00005019"/>
    </source>
</evidence>
<evidence type="ECO:0000256" key="11">
    <source>
        <dbReference type="HAMAP-Rule" id="MF_00244"/>
    </source>
</evidence>
<dbReference type="EC" id="2.7.7.18" evidence="11"/>
<evidence type="ECO:0000256" key="10">
    <source>
        <dbReference type="ARBA" id="ARBA00048721"/>
    </source>
</evidence>
<evidence type="ECO:0000256" key="1">
    <source>
        <dbReference type="ARBA" id="ARBA00002324"/>
    </source>
</evidence>
<protein>
    <recommendedName>
        <fullName evidence="11">Probable nicotinate-nucleotide adenylyltransferase</fullName>
        <ecNumber evidence="11">2.7.7.18</ecNumber>
    </recommendedName>
    <alternativeName>
        <fullName evidence="11">Deamido-NAD(+) diphosphorylase</fullName>
    </alternativeName>
    <alternativeName>
        <fullName evidence="11">Deamido-NAD(+) pyrophosphorylase</fullName>
    </alternativeName>
    <alternativeName>
        <fullName evidence="11">Nicotinate mononucleotide adenylyltransferase</fullName>
        <shortName evidence="11">NaMN adenylyltransferase</shortName>
    </alternativeName>
</protein>
<dbReference type="GO" id="GO:0005524">
    <property type="term" value="F:ATP binding"/>
    <property type="evidence" value="ECO:0007669"/>
    <property type="project" value="UniProtKB-KW"/>
</dbReference>
<evidence type="ECO:0000256" key="8">
    <source>
        <dbReference type="ARBA" id="ARBA00022840"/>
    </source>
</evidence>
<dbReference type="GO" id="GO:0004515">
    <property type="term" value="F:nicotinate-nucleotide adenylyltransferase activity"/>
    <property type="evidence" value="ECO:0007669"/>
    <property type="project" value="UniProtKB-UniRule"/>
</dbReference>
<keyword evidence="7 11" id="KW-0547">Nucleotide-binding</keyword>
<dbReference type="PANTHER" id="PTHR39321">
    <property type="entry name" value="NICOTINATE-NUCLEOTIDE ADENYLYLTRANSFERASE-RELATED"/>
    <property type="match status" value="1"/>
</dbReference>
<dbReference type="Pfam" id="PF04754">
    <property type="entry name" value="Transposase_31"/>
    <property type="match status" value="1"/>
</dbReference>
<dbReference type="InterPro" id="IPR004821">
    <property type="entry name" value="Cyt_trans-like"/>
</dbReference>
<evidence type="ECO:0000256" key="9">
    <source>
        <dbReference type="ARBA" id="ARBA00023027"/>
    </source>
</evidence>
<proteinExistence type="inferred from homology"/>
<feature type="domain" description="Transposase (putative) YhgA-like" evidence="14">
    <location>
        <begin position="4"/>
        <end position="139"/>
    </location>
</feature>
<dbReference type="SUPFAM" id="SSF52374">
    <property type="entry name" value="Nucleotidylyl transferase"/>
    <property type="match status" value="1"/>
</dbReference>
<organism evidence="15 16">
    <name type="scientific">Rhodospira trueperi</name>
    <dbReference type="NCBI Taxonomy" id="69960"/>
    <lineage>
        <taxon>Bacteria</taxon>
        <taxon>Pseudomonadati</taxon>
        <taxon>Pseudomonadota</taxon>
        <taxon>Alphaproteobacteria</taxon>
        <taxon>Rhodospirillales</taxon>
        <taxon>Rhodospirillaceae</taxon>
        <taxon>Rhodospira</taxon>
    </lineage>
</organism>
<dbReference type="STRING" id="69960.SAMN05421720_1089"/>
<sequence>MPAHDTGYKLLFSHPEMVRDLITGFVPGDWVREADFSTLTPEKASFVSDDEKERHDDLVWRVRLRDRWLWVYRLLEFQSTPDPWMAVRLMVSVGLLAQDLIRRGEVRAGRLPPVLPIVLYDGGPAWTPPMDVVDCFEAPPPPPVCIPSNPASGTAVLILAARLPKGTAVSPRRESDSLPWIGEGWGGGDIGNTRGWNCKRRWREKPTRPPPNVPPTGGGEQAGAGRNGCSPPILRIANQSPLPRAVRACFDPPPAFPSRPSRIMSPLFAPPPYGDRRRVRIGLLGGSFNPAHEGHRHISLMALRRLRLDQVWWLVSPGNPLKTGQPMAPSAERLASARRQTRHPRMVPTALEAALGTRYTYDTVRVLQRRFPRVRFVWLMGADNLIQLPRWEAWTDLMASVPVAVFDRPQYSVVTVRARAARRFAAHRLPARAACRLADAPPPAWVFLPIRRHGASATAIREGQGWPA</sequence>
<evidence type="ECO:0000256" key="12">
    <source>
        <dbReference type="SAM" id="MobiDB-lite"/>
    </source>
</evidence>
<evidence type="ECO:0000256" key="4">
    <source>
        <dbReference type="ARBA" id="ARBA00022642"/>
    </source>
</evidence>
<evidence type="ECO:0000256" key="6">
    <source>
        <dbReference type="ARBA" id="ARBA00022695"/>
    </source>
</evidence>